<reference evidence="1" key="1">
    <citation type="journal article" date="2024" name="Int. J. Syst. Evol. Microbiol.">
        <title>Polycladomyces zharkentensis sp. nov., a novel thermophilic cellulose- and starch-degrading member of the Bacillota from a geothermal aquifer in Kazakhstan.</title>
        <authorList>
            <person name="Mashzhan A."/>
            <person name="Kistaubayeva A."/>
            <person name="Javier-Lopez R."/>
            <person name="Bissenova U."/>
            <person name="Bissenbay A."/>
            <person name="Birkeland N.K."/>
        </authorList>
    </citation>
    <scope>NUCLEOTIDE SEQUENCE</scope>
    <source>
        <strain evidence="1">ZKZ2T</strain>
    </source>
</reference>
<name>A0ABS2WGK4_9BACL</name>
<accession>A0ABS2WGK4</accession>
<evidence type="ECO:0000313" key="1">
    <source>
        <dbReference type="EMBL" id="MBN2908672.1"/>
    </source>
</evidence>
<organism evidence="1 2">
    <name type="scientific">Polycladomyces zharkentensis</name>
    <dbReference type="NCBI Taxonomy" id="2807616"/>
    <lineage>
        <taxon>Bacteria</taxon>
        <taxon>Bacillati</taxon>
        <taxon>Bacillota</taxon>
        <taxon>Bacilli</taxon>
        <taxon>Bacillales</taxon>
        <taxon>Thermoactinomycetaceae</taxon>
        <taxon>Polycladomyces</taxon>
    </lineage>
</organism>
<dbReference type="RefSeq" id="WP_205492982.1">
    <property type="nucleotide sequence ID" value="NZ_JAFHAP010000004.1"/>
</dbReference>
<protein>
    <submittedName>
        <fullName evidence="1">Uncharacterized protein</fullName>
    </submittedName>
</protein>
<sequence length="235" mass="27750">MGREIKDIIIFKDNPWPEGHKITEFVWSGRIEPESGVWFDFHLETEDYYEGDEDYFKGDAEEEEEGDESNWKLIDWKSKITWGNYHSCILSSTYWEEEKGFLIGTKEDKLDFNRLVGKKIIVDPLETYNPEEPAFHIYLLGHDSAADHHIHFYRQISHDEFSISWKGKIAMSYLYDDEFDFSFEANISKAKFEGIFLPKELSVDEAYHLLSQFVKEPQRFQLTMKNDKPCFVLAG</sequence>
<proteinExistence type="predicted"/>
<dbReference type="EMBL" id="JAFHAP010000004">
    <property type="protein sequence ID" value="MBN2908672.1"/>
    <property type="molecule type" value="Genomic_DNA"/>
</dbReference>
<gene>
    <name evidence="1" type="ORF">JQC72_03950</name>
</gene>
<dbReference type="Proteomes" id="UP001177120">
    <property type="component" value="Unassembled WGS sequence"/>
</dbReference>
<evidence type="ECO:0000313" key="2">
    <source>
        <dbReference type="Proteomes" id="UP001177120"/>
    </source>
</evidence>
<keyword evidence="2" id="KW-1185">Reference proteome</keyword>
<comment type="caution">
    <text evidence="1">The sequence shown here is derived from an EMBL/GenBank/DDBJ whole genome shotgun (WGS) entry which is preliminary data.</text>
</comment>